<protein>
    <submittedName>
        <fullName evidence="1">AAEL017146-PA</fullName>
    </submittedName>
</protein>
<proteinExistence type="predicted"/>
<reference evidence="1" key="1">
    <citation type="submission" date="2005-10" db="EMBL/GenBank/DDBJ databases">
        <authorList>
            <person name="Loftus B.J."/>
            <person name="Nene V.M."/>
            <person name="Hannick L.I."/>
            <person name="Bidwell S."/>
            <person name="Haas B."/>
            <person name="Amedeo P."/>
            <person name="Orvis J."/>
            <person name="Wortman J.R."/>
            <person name="White O.R."/>
            <person name="Salzberg S."/>
            <person name="Shumway M."/>
            <person name="Koo H."/>
            <person name="Zhao Y."/>
            <person name="Holmes M."/>
            <person name="Miller J."/>
            <person name="Schatz M."/>
            <person name="Pop M."/>
            <person name="Pai G."/>
            <person name="Utterback T."/>
            <person name="Rogers Y.-H."/>
            <person name="Kravitz S."/>
            <person name="Fraser C.M."/>
        </authorList>
    </citation>
    <scope>NUCLEOTIDE SEQUENCE</scope>
    <source>
        <strain evidence="1">Liverpool</strain>
    </source>
</reference>
<reference evidence="1" key="2">
    <citation type="journal article" date="2007" name="Science">
        <title>Genome sequence of Aedes aegypti, a major arbovirus vector.</title>
        <authorList>
            <person name="Nene V."/>
            <person name="Wortman J.R."/>
            <person name="Lawson D."/>
            <person name="Haas B."/>
            <person name="Kodira C."/>
            <person name="Tu Z.J."/>
            <person name="Loftus B."/>
            <person name="Xi Z."/>
            <person name="Megy K."/>
            <person name="Grabherr M."/>
            <person name="Ren Q."/>
            <person name="Zdobnov E.M."/>
            <person name="Lobo N.F."/>
            <person name="Campbell K.S."/>
            <person name="Brown S.E."/>
            <person name="Bonaldo M.F."/>
            <person name="Zhu J."/>
            <person name="Sinkins S.P."/>
            <person name="Hogenkamp D.G."/>
            <person name="Amedeo P."/>
            <person name="Arensburger P."/>
            <person name="Atkinson P.W."/>
            <person name="Bidwell S."/>
            <person name="Biedler J."/>
            <person name="Birney E."/>
            <person name="Bruggner R.V."/>
            <person name="Costas J."/>
            <person name="Coy M.R."/>
            <person name="Crabtree J."/>
            <person name="Crawford M."/>
            <person name="Debruyn B."/>
            <person name="Decaprio D."/>
            <person name="Eiglmeier K."/>
            <person name="Eisenstadt E."/>
            <person name="El-Dorry H."/>
            <person name="Gelbart W.M."/>
            <person name="Gomes S.L."/>
            <person name="Hammond M."/>
            <person name="Hannick L.I."/>
            <person name="Hogan J.R."/>
            <person name="Holmes M.H."/>
            <person name="Jaffe D."/>
            <person name="Johnston J.S."/>
            <person name="Kennedy R.C."/>
            <person name="Koo H."/>
            <person name="Kravitz S."/>
            <person name="Kriventseva E.V."/>
            <person name="Kulp D."/>
            <person name="Labutti K."/>
            <person name="Lee E."/>
            <person name="Li S."/>
            <person name="Lovin D.D."/>
            <person name="Mao C."/>
            <person name="Mauceli E."/>
            <person name="Menck C.F."/>
            <person name="Miller J.R."/>
            <person name="Montgomery P."/>
            <person name="Mori A."/>
            <person name="Nascimento A.L."/>
            <person name="Naveira H.F."/>
            <person name="Nusbaum C."/>
            <person name="O'leary S."/>
            <person name="Orvis J."/>
            <person name="Pertea M."/>
            <person name="Quesneville H."/>
            <person name="Reidenbach K.R."/>
            <person name="Rogers Y.H."/>
            <person name="Roth C.W."/>
            <person name="Schneider J.R."/>
            <person name="Schatz M."/>
            <person name="Shumway M."/>
            <person name="Stanke M."/>
            <person name="Stinson E.O."/>
            <person name="Tubio J.M."/>
            <person name="Vanzee J.P."/>
            <person name="Verjovski-Almeida S."/>
            <person name="Werner D."/>
            <person name="White O."/>
            <person name="Wyder S."/>
            <person name="Zeng Q."/>
            <person name="Zhao Q."/>
            <person name="Zhao Y."/>
            <person name="Hill C.A."/>
            <person name="Raikhel A.S."/>
            <person name="Soares M.B."/>
            <person name="Knudson D.L."/>
            <person name="Lee N.H."/>
            <person name="Galagan J."/>
            <person name="Salzberg S.L."/>
            <person name="Paulsen I.T."/>
            <person name="Dimopoulos G."/>
            <person name="Collins F.H."/>
            <person name="Birren B."/>
            <person name="Fraser-Liggett C.M."/>
            <person name="Severson D.W."/>
        </authorList>
    </citation>
    <scope>NUCLEOTIDE SEQUENCE [LARGE SCALE GENOMIC DNA]</scope>
    <source>
        <strain evidence="1">Liverpool</strain>
    </source>
</reference>
<evidence type="ECO:0000313" key="1">
    <source>
        <dbReference type="EMBL" id="EJY57436.1"/>
    </source>
</evidence>
<dbReference type="PaxDb" id="7159-AAEL017146-PA"/>
<organism evidence="1 2">
    <name type="scientific">Aedes aegypti</name>
    <name type="common">Yellowfever mosquito</name>
    <name type="synonym">Culex aegypti</name>
    <dbReference type="NCBI Taxonomy" id="7159"/>
    <lineage>
        <taxon>Eukaryota</taxon>
        <taxon>Metazoa</taxon>
        <taxon>Ecdysozoa</taxon>
        <taxon>Arthropoda</taxon>
        <taxon>Hexapoda</taxon>
        <taxon>Insecta</taxon>
        <taxon>Pterygota</taxon>
        <taxon>Neoptera</taxon>
        <taxon>Endopterygota</taxon>
        <taxon>Diptera</taxon>
        <taxon>Nematocera</taxon>
        <taxon>Culicoidea</taxon>
        <taxon>Culicidae</taxon>
        <taxon>Culicinae</taxon>
        <taxon>Aedini</taxon>
        <taxon>Aedes</taxon>
        <taxon>Stegomyia</taxon>
    </lineage>
</organism>
<dbReference type="AlphaFoldDB" id="J9E9A6"/>
<reference evidence="1" key="3">
    <citation type="submission" date="2012-09" db="EMBL/GenBank/DDBJ databases">
        <authorList>
            <consortium name="VectorBase"/>
        </authorList>
    </citation>
    <scope>NUCLEOTIDE SEQUENCE</scope>
    <source>
        <strain evidence="1">Liverpool</strain>
    </source>
</reference>
<gene>
    <name evidence="1" type="ORF">AaeL_AAEL017146</name>
</gene>
<name>J9E9A6_AEDAE</name>
<sequence length="73" mass="8553">MFRHGMSSVCKRFRVEAGRMWSSCSCSRPVHLRWSWYARNCTSSHRDRHGCCAPKSNCRSRRMSTDATSTDRH</sequence>
<accession>J9E9A6</accession>
<dbReference type="Proteomes" id="UP000682892">
    <property type="component" value="Chromosome 1"/>
</dbReference>
<dbReference type="EMBL" id="CH477253">
    <property type="protein sequence ID" value="EJY57436.1"/>
    <property type="molecule type" value="Genomic_DNA"/>
</dbReference>
<dbReference type="HOGENOM" id="CLU_2706779_0_0_1"/>
<evidence type="ECO:0000313" key="2">
    <source>
        <dbReference type="Proteomes" id="UP000682892"/>
    </source>
</evidence>